<dbReference type="Gramene" id="Os04t0627132-00">
    <property type="protein sequence ID" value="Os04t0627132-00"/>
    <property type="gene ID" value="Os04g0627132"/>
</dbReference>
<reference evidence="2" key="1">
    <citation type="journal article" date="2005" name="Nature">
        <title>The map-based sequence of the rice genome.</title>
        <authorList>
            <consortium name="International rice genome sequencing project (IRGSP)"/>
            <person name="Matsumoto T."/>
            <person name="Wu J."/>
            <person name="Kanamori H."/>
            <person name="Katayose Y."/>
            <person name="Fujisawa M."/>
            <person name="Namiki N."/>
            <person name="Mizuno H."/>
            <person name="Yamamoto K."/>
            <person name="Antonio B.A."/>
            <person name="Baba T."/>
            <person name="Sakata K."/>
            <person name="Nagamura Y."/>
            <person name="Aoki H."/>
            <person name="Arikawa K."/>
            <person name="Arita K."/>
            <person name="Bito T."/>
            <person name="Chiden Y."/>
            <person name="Fujitsuka N."/>
            <person name="Fukunaka R."/>
            <person name="Hamada M."/>
            <person name="Harada C."/>
            <person name="Hayashi A."/>
            <person name="Hijishita S."/>
            <person name="Honda M."/>
            <person name="Hosokawa S."/>
            <person name="Ichikawa Y."/>
            <person name="Idonuma A."/>
            <person name="Iijima M."/>
            <person name="Ikeda M."/>
            <person name="Ikeno M."/>
            <person name="Ito K."/>
            <person name="Ito S."/>
            <person name="Ito T."/>
            <person name="Ito Y."/>
            <person name="Ito Y."/>
            <person name="Iwabuchi A."/>
            <person name="Kamiya K."/>
            <person name="Karasawa W."/>
            <person name="Kurita K."/>
            <person name="Katagiri S."/>
            <person name="Kikuta A."/>
            <person name="Kobayashi H."/>
            <person name="Kobayashi N."/>
            <person name="Machita K."/>
            <person name="Maehara T."/>
            <person name="Masukawa M."/>
            <person name="Mizubayashi T."/>
            <person name="Mukai Y."/>
            <person name="Nagasaki H."/>
            <person name="Nagata Y."/>
            <person name="Naito S."/>
            <person name="Nakashima M."/>
            <person name="Nakama Y."/>
            <person name="Nakamichi Y."/>
            <person name="Nakamura M."/>
            <person name="Meguro A."/>
            <person name="Negishi M."/>
            <person name="Ohta I."/>
            <person name="Ohta T."/>
            <person name="Okamoto M."/>
            <person name="Ono N."/>
            <person name="Saji S."/>
            <person name="Sakaguchi M."/>
            <person name="Sakai K."/>
            <person name="Shibata M."/>
            <person name="Shimokawa T."/>
            <person name="Song J."/>
            <person name="Takazaki Y."/>
            <person name="Terasawa K."/>
            <person name="Tsugane M."/>
            <person name="Tsuji K."/>
            <person name="Ueda S."/>
            <person name="Waki K."/>
            <person name="Yamagata H."/>
            <person name="Yamamoto M."/>
            <person name="Yamamoto S."/>
            <person name="Yamane H."/>
            <person name="Yoshiki S."/>
            <person name="Yoshihara R."/>
            <person name="Yukawa K."/>
            <person name="Zhong H."/>
            <person name="Yano M."/>
            <person name="Yuan Q."/>
            <person name="Ouyang S."/>
            <person name="Liu J."/>
            <person name="Jones K.M."/>
            <person name="Gansberger K."/>
            <person name="Moffat K."/>
            <person name="Hill J."/>
            <person name="Bera J."/>
            <person name="Fadrosh D."/>
            <person name="Jin S."/>
            <person name="Johri S."/>
            <person name="Kim M."/>
            <person name="Overton L."/>
            <person name="Reardon M."/>
            <person name="Tsitrin T."/>
            <person name="Vuong H."/>
            <person name="Weaver B."/>
            <person name="Ciecko A."/>
            <person name="Tallon L."/>
            <person name="Jackson J."/>
            <person name="Pai G."/>
            <person name="Aken S.V."/>
            <person name="Utterback T."/>
            <person name="Reidmuller S."/>
            <person name="Feldblyum T."/>
            <person name="Hsiao J."/>
            <person name="Zismann V."/>
            <person name="Iobst S."/>
            <person name="de Vazeille A.R."/>
            <person name="Buell C.R."/>
            <person name="Ying K."/>
            <person name="Li Y."/>
            <person name="Lu T."/>
            <person name="Huang Y."/>
            <person name="Zhao Q."/>
            <person name="Feng Q."/>
            <person name="Zhang L."/>
            <person name="Zhu J."/>
            <person name="Weng Q."/>
            <person name="Mu J."/>
            <person name="Lu Y."/>
            <person name="Fan D."/>
            <person name="Liu Y."/>
            <person name="Guan J."/>
            <person name="Zhang Y."/>
            <person name="Yu S."/>
            <person name="Liu X."/>
            <person name="Zhang Y."/>
            <person name="Hong G."/>
            <person name="Han B."/>
            <person name="Choisne N."/>
            <person name="Demange N."/>
            <person name="Orjeda G."/>
            <person name="Samain S."/>
            <person name="Cattolico L."/>
            <person name="Pelletier E."/>
            <person name="Couloux A."/>
            <person name="Segurens B."/>
            <person name="Wincker P."/>
            <person name="D'Hont A."/>
            <person name="Scarpelli C."/>
            <person name="Weissenbach J."/>
            <person name="Salanoubat M."/>
            <person name="Quetier F."/>
            <person name="Yu Y."/>
            <person name="Kim H.R."/>
            <person name="Rambo T."/>
            <person name="Currie J."/>
            <person name="Collura K."/>
            <person name="Luo M."/>
            <person name="Yang T."/>
            <person name="Ammiraju J.S.S."/>
            <person name="Engler F."/>
            <person name="Soderlund C."/>
            <person name="Wing R.A."/>
            <person name="Palmer L.E."/>
            <person name="de la Bastide M."/>
            <person name="Spiegel L."/>
            <person name="Nascimento L."/>
            <person name="Zutavern T."/>
            <person name="O'Shaughnessy A."/>
            <person name="Dike S."/>
            <person name="Dedhia N."/>
            <person name="Preston R."/>
            <person name="Balija V."/>
            <person name="McCombie W.R."/>
            <person name="Chow T."/>
            <person name="Chen H."/>
            <person name="Chung M."/>
            <person name="Chen C."/>
            <person name="Shaw J."/>
            <person name="Wu H."/>
            <person name="Hsiao K."/>
            <person name="Chao Y."/>
            <person name="Chu M."/>
            <person name="Cheng C."/>
            <person name="Hour A."/>
            <person name="Lee P."/>
            <person name="Lin S."/>
            <person name="Lin Y."/>
            <person name="Liou J."/>
            <person name="Liu S."/>
            <person name="Hsing Y."/>
            <person name="Raghuvanshi S."/>
            <person name="Mohanty A."/>
            <person name="Bharti A.K."/>
            <person name="Gaur A."/>
            <person name="Gupta V."/>
            <person name="Kumar D."/>
            <person name="Ravi V."/>
            <person name="Vij S."/>
            <person name="Kapur A."/>
            <person name="Khurana P."/>
            <person name="Khurana P."/>
            <person name="Khurana J.P."/>
            <person name="Tyagi A.K."/>
            <person name="Gaikwad K."/>
            <person name="Singh A."/>
            <person name="Dalal V."/>
            <person name="Srivastava S."/>
            <person name="Dixit A."/>
            <person name="Pal A.K."/>
            <person name="Ghazi I.A."/>
            <person name="Yadav M."/>
            <person name="Pandit A."/>
            <person name="Bhargava A."/>
            <person name="Sureshbabu K."/>
            <person name="Batra K."/>
            <person name="Sharma T.R."/>
            <person name="Mohapatra T."/>
            <person name="Singh N.K."/>
            <person name="Messing J."/>
            <person name="Nelson A.B."/>
            <person name="Fuks G."/>
            <person name="Kavchok S."/>
            <person name="Keizer G."/>
            <person name="Linton E."/>
            <person name="Llaca V."/>
            <person name="Song R."/>
            <person name="Tanyolac B."/>
            <person name="Young S."/>
            <person name="Ho-Il K."/>
            <person name="Hahn J.H."/>
            <person name="Sangsakoo G."/>
            <person name="Vanavichit A."/>
            <person name="de Mattos Luiz.A.T."/>
            <person name="Zimmer P.D."/>
            <person name="Malone G."/>
            <person name="Dellagostin O."/>
            <person name="de Oliveira A.C."/>
            <person name="Bevan M."/>
            <person name="Bancroft I."/>
            <person name="Minx P."/>
            <person name="Cordum H."/>
            <person name="Wilson R."/>
            <person name="Cheng Z."/>
            <person name="Jin W."/>
            <person name="Jiang J."/>
            <person name="Leong S.A."/>
            <person name="Iwama H."/>
            <person name="Gojobori T."/>
            <person name="Itoh T."/>
            <person name="Niimura Y."/>
            <person name="Fujii Y."/>
            <person name="Habara T."/>
            <person name="Sakai H."/>
            <person name="Sato Y."/>
            <person name="Wilson G."/>
            <person name="Kumar K."/>
            <person name="McCouch S."/>
            <person name="Juretic N."/>
            <person name="Hoen D."/>
            <person name="Wright S."/>
            <person name="Bruskiewich R."/>
            <person name="Bureau T."/>
            <person name="Miyao A."/>
            <person name="Hirochika H."/>
            <person name="Nishikawa T."/>
            <person name="Kadowaki K."/>
            <person name="Sugiura M."/>
            <person name="Burr B."/>
            <person name="Sasaki T."/>
        </authorList>
    </citation>
    <scope>NUCLEOTIDE SEQUENCE [LARGE SCALE GENOMIC DNA]</scope>
    <source>
        <strain evidence="2">cv. Nipponbare</strain>
    </source>
</reference>
<proteinExistence type="predicted"/>
<dbReference type="EMBL" id="AP014960">
    <property type="protein sequence ID" value="BAS91128.1"/>
    <property type="molecule type" value="Genomic_DNA"/>
</dbReference>
<protein>
    <submittedName>
        <fullName evidence="1">Os04g0627132 protein</fullName>
    </submittedName>
</protein>
<dbReference type="AlphaFoldDB" id="A0A0P0WFC6"/>
<evidence type="ECO:0000313" key="1">
    <source>
        <dbReference type="EMBL" id="BAS91128.1"/>
    </source>
</evidence>
<name>A0A0P0WFC6_ORYSJ</name>
<dbReference type="InParanoid" id="A0A0P0WFC6"/>
<reference evidence="1 2" key="2">
    <citation type="journal article" date="2013" name="Plant Cell Physiol.">
        <title>Rice Annotation Project Database (RAP-DB): an integrative and interactive database for rice genomics.</title>
        <authorList>
            <person name="Sakai H."/>
            <person name="Lee S.S."/>
            <person name="Tanaka T."/>
            <person name="Numa H."/>
            <person name="Kim J."/>
            <person name="Kawahara Y."/>
            <person name="Wakimoto H."/>
            <person name="Yang C.C."/>
            <person name="Iwamoto M."/>
            <person name="Abe T."/>
            <person name="Yamada Y."/>
            <person name="Muto A."/>
            <person name="Inokuchi H."/>
            <person name="Ikemura T."/>
            <person name="Matsumoto T."/>
            <person name="Sasaki T."/>
            <person name="Itoh T."/>
        </authorList>
    </citation>
    <scope>NUCLEOTIDE SEQUENCE [LARGE SCALE GENOMIC DNA]</scope>
    <source>
        <strain evidence="2">cv. Nipponbare</strain>
    </source>
</reference>
<reference evidence="1 2" key="3">
    <citation type="journal article" date="2013" name="Rice">
        <title>Improvement of the Oryza sativa Nipponbare reference genome using next generation sequence and optical map data.</title>
        <authorList>
            <person name="Kawahara Y."/>
            <person name="de la Bastide M."/>
            <person name="Hamilton J.P."/>
            <person name="Kanamori H."/>
            <person name="McCombie W.R."/>
            <person name="Ouyang S."/>
            <person name="Schwartz D.C."/>
            <person name="Tanaka T."/>
            <person name="Wu J."/>
            <person name="Zhou S."/>
            <person name="Childs K.L."/>
            <person name="Davidson R.M."/>
            <person name="Lin H."/>
            <person name="Quesada-Ocampo L."/>
            <person name="Vaillancourt B."/>
            <person name="Sakai H."/>
            <person name="Lee S.S."/>
            <person name="Kim J."/>
            <person name="Numa H."/>
            <person name="Itoh T."/>
            <person name="Buell C.R."/>
            <person name="Matsumoto T."/>
        </authorList>
    </citation>
    <scope>NUCLEOTIDE SEQUENCE [LARGE SCALE GENOMIC DNA]</scope>
    <source>
        <strain evidence="2">cv. Nipponbare</strain>
    </source>
</reference>
<sequence length="119" mass="12904">MSCVFTREVSSGGRSGGGNADQFCLKEILTESGKIRRKPKTKTSLLLRFDGRGVAVPGPANMHVVLHGEEDGVGSWFLLHGRQRQIEIDLHICYEIGRQIKAAAAAATIYGSELDHVAL</sequence>
<gene>
    <name evidence="1" type="ordered locus">Os04g0627132</name>
    <name evidence="1" type="ORF">OSNPB_040627132</name>
</gene>
<dbReference type="PaxDb" id="39947-A0A0P0WFC6"/>
<accession>A0A0P0WFC6</accession>
<keyword evidence="2" id="KW-1185">Reference proteome</keyword>
<evidence type="ECO:0000313" key="2">
    <source>
        <dbReference type="Proteomes" id="UP000059680"/>
    </source>
</evidence>
<organism evidence="1 2">
    <name type="scientific">Oryza sativa subsp. japonica</name>
    <name type="common">Rice</name>
    <dbReference type="NCBI Taxonomy" id="39947"/>
    <lineage>
        <taxon>Eukaryota</taxon>
        <taxon>Viridiplantae</taxon>
        <taxon>Streptophyta</taxon>
        <taxon>Embryophyta</taxon>
        <taxon>Tracheophyta</taxon>
        <taxon>Spermatophyta</taxon>
        <taxon>Magnoliopsida</taxon>
        <taxon>Liliopsida</taxon>
        <taxon>Poales</taxon>
        <taxon>Poaceae</taxon>
        <taxon>BOP clade</taxon>
        <taxon>Oryzoideae</taxon>
        <taxon>Oryzeae</taxon>
        <taxon>Oryzinae</taxon>
        <taxon>Oryza</taxon>
        <taxon>Oryza sativa</taxon>
    </lineage>
</organism>
<dbReference type="Proteomes" id="UP000059680">
    <property type="component" value="Chromosome 4"/>
</dbReference>